<sequence length="144" mass="15739">MFFCCLKVEADMKREMERKEQEKKKSPKVEFIAGGTQPGIAAVTQNISMQISVAPSAVGSRIQSVSNAADAMAKDSRPSKKSKWDKVDGDRKNSTHSGGQDTSSTSVTHAALLSTAQAGAGYTAFAQQRRREAEERRSSERRRT</sequence>
<dbReference type="PANTHER" id="PTHR13464">
    <property type="entry name" value="TRANSCRIPTIONAL REGULATOR PROTEIN HCNGP"/>
    <property type="match status" value="1"/>
</dbReference>
<keyword evidence="3" id="KW-1185">Reference proteome</keyword>
<reference evidence="2 3" key="1">
    <citation type="journal article" date="2020" name="IScience">
        <title>Genome Sequencing of the Endangered Kingdonia uniflora (Circaeasteraceae, Ranunculales) Reveals Potential Mechanisms of Evolutionary Specialization.</title>
        <authorList>
            <person name="Sun Y."/>
            <person name="Deng T."/>
            <person name="Zhang A."/>
            <person name="Moore M.J."/>
            <person name="Landis J.B."/>
            <person name="Lin N."/>
            <person name="Zhang H."/>
            <person name="Zhang X."/>
            <person name="Huang J."/>
            <person name="Zhang X."/>
            <person name="Sun H."/>
            <person name="Wang H."/>
        </authorList>
    </citation>
    <scope>NUCLEOTIDE SEQUENCE [LARGE SCALE GENOMIC DNA]</scope>
    <source>
        <strain evidence="2">TB1705</strain>
        <tissue evidence="2">Leaf</tissue>
    </source>
</reference>
<dbReference type="EMBL" id="JACGCM010001891">
    <property type="protein sequence ID" value="KAF6147558.1"/>
    <property type="molecule type" value="Genomic_DNA"/>
</dbReference>
<evidence type="ECO:0000313" key="3">
    <source>
        <dbReference type="Proteomes" id="UP000541444"/>
    </source>
</evidence>
<name>A0A7J7LYE7_9MAGN</name>
<feature type="region of interest" description="Disordered" evidence="1">
    <location>
        <begin position="67"/>
        <end position="144"/>
    </location>
</feature>
<feature type="compositionally biased region" description="Basic and acidic residues" evidence="1">
    <location>
        <begin position="72"/>
        <end position="93"/>
    </location>
</feature>
<accession>A0A7J7LYE7</accession>
<feature type="compositionally biased region" description="Basic and acidic residues" evidence="1">
    <location>
        <begin position="129"/>
        <end position="138"/>
    </location>
</feature>
<proteinExistence type="predicted"/>
<comment type="caution">
    <text evidence="2">The sequence shown here is derived from an EMBL/GenBank/DDBJ whole genome shotgun (WGS) entry which is preliminary data.</text>
</comment>
<organism evidence="2 3">
    <name type="scientific">Kingdonia uniflora</name>
    <dbReference type="NCBI Taxonomy" id="39325"/>
    <lineage>
        <taxon>Eukaryota</taxon>
        <taxon>Viridiplantae</taxon>
        <taxon>Streptophyta</taxon>
        <taxon>Embryophyta</taxon>
        <taxon>Tracheophyta</taxon>
        <taxon>Spermatophyta</taxon>
        <taxon>Magnoliopsida</taxon>
        <taxon>Ranunculales</taxon>
        <taxon>Circaeasteraceae</taxon>
        <taxon>Kingdonia</taxon>
    </lineage>
</organism>
<dbReference type="Proteomes" id="UP000541444">
    <property type="component" value="Unassembled WGS sequence"/>
</dbReference>
<dbReference type="GO" id="GO:0005634">
    <property type="term" value="C:nucleus"/>
    <property type="evidence" value="ECO:0007669"/>
    <property type="project" value="TreeGrafter"/>
</dbReference>
<feature type="compositionally biased region" description="Polar residues" evidence="1">
    <location>
        <begin position="95"/>
        <end position="108"/>
    </location>
</feature>
<dbReference type="OrthoDB" id="1714508at2759"/>
<evidence type="ECO:0000313" key="2">
    <source>
        <dbReference type="EMBL" id="KAF6147558.1"/>
    </source>
</evidence>
<dbReference type="InterPro" id="IPR012479">
    <property type="entry name" value="SAP30BP"/>
</dbReference>
<evidence type="ECO:0000256" key="1">
    <source>
        <dbReference type="SAM" id="MobiDB-lite"/>
    </source>
</evidence>
<gene>
    <name evidence="2" type="ORF">GIB67_014677</name>
</gene>
<dbReference type="GO" id="GO:0006355">
    <property type="term" value="P:regulation of DNA-templated transcription"/>
    <property type="evidence" value="ECO:0007669"/>
    <property type="project" value="InterPro"/>
</dbReference>
<dbReference type="PANTHER" id="PTHR13464:SF0">
    <property type="entry name" value="SAP30-BINDING PROTEIN"/>
    <property type="match status" value="1"/>
</dbReference>
<protein>
    <submittedName>
        <fullName evidence="2">Uncharacterized protein</fullName>
    </submittedName>
</protein>
<dbReference type="AlphaFoldDB" id="A0A7J7LYE7"/>